<accession>A0ABP6S5V2</accession>
<evidence type="ECO:0000313" key="2">
    <source>
        <dbReference type="EMBL" id="GAA3368720.1"/>
    </source>
</evidence>
<keyword evidence="3" id="KW-1185">Reference proteome</keyword>
<dbReference type="Proteomes" id="UP001499990">
    <property type="component" value="Unassembled WGS sequence"/>
</dbReference>
<keyword evidence="1" id="KW-1133">Transmembrane helix</keyword>
<reference evidence="3" key="1">
    <citation type="journal article" date="2019" name="Int. J. Syst. Evol. Microbiol.">
        <title>The Global Catalogue of Microorganisms (GCM) 10K type strain sequencing project: providing services to taxonomists for standard genome sequencing and annotation.</title>
        <authorList>
            <consortium name="The Broad Institute Genomics Platform"/>
            <consortium name="The Broad Institute Genome Sequencing Center for Infectious Disease"/>
            <person name="Wu L."/>
            <person name="Ma J."/>
        </authorList>
    </citation>
    <scope>NUCLEOTIDE SEQUENCE [LARGE SCALE GENOMIC DNA]</scope>
    <source>
        <strain evidence="3">JCM 9651</strain>
    </source>
</reference>
<comment type="caution">
    <text evidence="2">The sequence shown here is derived from an EMBL/GenBank/DDBJ whole genome shotgun (WGS) entry which is preliminary data.</text>
</comment>
<dbReference type="EMBL" id="BAAAYL010000001">
    <property type="protein sequence ID" value="GAA3368720.1"/>
    <property type="molecule type" value="Genomic_DNA"/>
</dbReference>
<evidence type="ECO:0000256" key="1">
    <source>
        <dbReference type="SAM" id="Phobius"/>
    </source>
</evidence>
<gene>
    <name evidence="2" type="ORF">GCM10020367_08200</name>
</gene>
<feature type="transmembrane region" description="Helical" evidence="1">
    <location>
        <begin position="21"/>
        <end position="42"/>
    </location>
</feature>
<protein>
    <submittedName>
        <fullName evidence="2">Uncharacterized protein</fullName>
    </submittedName>
</protein>
<proteinExistence type="predicted"/>
<keyword evidence="1" id="KW-0812">Transmembrane</keyword>
<evidence type="ECO:0000313" key="3">
    <source>
        <dbReference type="Proteomes" id="UP001499990"/>
    </source>
</evidence>
<name>A0ABP6S5V2_9ACTN</name>
<keyword evidence="1" id="KW-0472">Membrane</keyword>
<sequence length="86" mass="9222">MIVIRAYVGVYGRPGSGWATAMVWLLVLAVSLALAAVAYHCVEHPSERRLRSLVPSRERRGRDPRSVGDHVVTGASVVGADSRVPG</sequence>
<organism evidence="2 3">
    <name type="scientific">Streptomyces sannanensis</name>
    <dbReference type="NCBI Taxonomy" id="285536"/>
    <lineage>
        <taxon>Bacteria</taxon>
        <taxon>Bacillati</taxon>
        <taxon>Actinomycetota</taxon>
        <taxon>Actinomycetes</taxon>
        <taxon>Kitasatosporales</taxon>
        <taxon>Streptomycetaceae</taxon>
        <taxon>Streptomyces</taxon>
    </lineage>
</organism>